<dbReference type="EMBL" id="JBHSSK010000009">
    <property type="protein sequence ID" value="MFC6206542.1"/>
    <property type="molecule type" value="Genomic_DNA"/>
</dbReference>
<keyword evidence="1" id="KW-1133">Transmembrane helix</keyword>
<gene>
    <name evidence="2" type="ORF">ACFP1G_03485</name>
</gene>
<feature type="transmembrane region" description="Helical" evidence="1">
    <location>
        <begin position="96"/>
        <end position="113"/>
    </location>
</feature>
<keyword evidence="1" id="KW-0812">Transmembrane</keyword>
<feature type="transmembrane region" description="Helical" evidence="1">
    <location>
        <begin position="203"/>
        <end position="224"/>
    </location>
</feature>
<name>A0ABW1SQZ8_9LACO</name>
<dbReference type="Proteomes" id="UP001596254">
    <property type="component" value="Unassembled WGS sequence"/>
</dbReference>
<evidence type="ECO:0000313" key="2">
    <source>
        <dbReference type="EMBL" id="MFC6206542.1"/>
    </source>
</evidence>
<protein>
    <submittedName>
        <fullName evidence="2">YoaK family protein</fullName>
    </submittedName>
</protein>
<organism evidence="2 3">
    <name type="scientific">Levilactobacillus tongjiangensis</name>
    <dbReference type="NCBI Taxonomy" id="2486023"/>
    <lineage>
        <taxon>Bacteria</taxon>
        <taxon>Bacillati</taxon>
        <taxon>Bacillota</taxon>
        <taxon>Bacilli</taxon>
        <taxon>Lactobacillales</taxon>
        <taxon>Lactobacillaceae</taxon>
        <taxon>Levilactobacillus</taxon>
    </lineage>
</organism>
<dbReference type="Pfam" id="PF06912">
    <property type="entry name" value="DUF1275"/>
    <property type="match status" value="1"/>
</dbReference>
<dbReference type="PANTHER" id="PTHR37314">
    <property type="entry name" value="SLR0142 PROTEIN"/>
    <property type="match status" value="1"/>
</dbReference>
<keyword evidence="1" id="KW-0472">Membrane</keyword>
<comment type="caution">
    <text evidence="2">The sequence shown here is derived from an EMBL/GenBank/DDBJ whole genome shotgun (WGS) entry which is preliminary data.</text>
</comment>
<evidence type="ECO:0000313" key="3">
    <source>
        <dbReference type="Proteomes" id="UP001596254"/>
    </source>
</evidence>
<feature type="transmembrane region" description="Helical" evidence="1">
    <location>
        <begin position="62"/>
        <end position="84"/>
    </location>
</feature>
<dbReference type="InterPro" id="IPR010699">
    <property type="entry name" value="DUF1275"/>
</dbReference>
<sequence>MADEPSHQFRPMTETILTLGATLVMGMVDADTFLNHGSVFVSAQTGNLIVFMVKLVTHGWSVAWVNVPVWIGYFLGCFGAQALSEHFNRGNNRRQMRWLMLLNVVAYLVLSSLQTVIPGMWLIFLLGILAGYELTIFRQVGGIALNNGVMTGNTKSLAISSYQAWIGGDKAARHRQMQVVLVLGIFLLGCGVGAWLANQFTLGVLWVATLIKAFLLLWLFLPVAQQRPTI</sequence>
<reference evidence="3" key="1">
    <citation type="journal article" date="2019" name="Int. J. Syst. Evol. Microbiol.">
        <title>The Global Catalogue of Microorganisms (GCM) 10K type strain sequencing project: providing services to taxonomists for standard genome sequencing and annotation.</title>
        <authorList>
            <consortium name="The Broad Institute Genomics Platform"/>
            <consortium name="The Broad Institute Genome Sequencing Center for Infectious Disease"/>
            <person name="Wu L."/>
            <person name="Ma J."/>
        </authorList>
    </citation>
    <scope>NUCLEOTIDE SEQUENCE [LARGE SCALE GENOMIC DNA]</scope>
    <source>
        <strain evidence="3">CCM 8905</strain>
    </source>
</reference>
<proteinExistence type="predicted"/>
<accession>A0ABW1SQZ8</accession>
<feature type="transmembrane region" description="Helical" evidence="1">
    <location>
        <begin position="119"/>
        <end position="137"/>
    </location>
</feature>
<dbReference type="RefSeq" id="WP_125691111.1">
    <property type="nucleotide sequence ID" value="NZ_JBHSSK010000009.1"/>
</dbReference>
<dbReference type="PANTHER" id="PTHR37314:SF4">
    <property type="entry name" value="UPF0700 TRANSMEMBRANE PROTEIN YOAK"/>
    <property type="match status" value="1"/>
</dbReference>
<keyword evidence="3" id="KW-1185">Reference proteome</keyword>
<evidence type="ECO:0000256" key="1">
    <source>
        <dbReference type="SAM" id="Phobius"/>
    </source>
</evidence>
<feature type="transmembrane region" description="Helical" evidence="1">
    <location>
        <begin position="179"/>
        <end position="197"/>
    </location>
</feature>